<evidence type="ECO:0000313" key="1">
    <source>
        <dbReference type="EMBL" id="TFK66774.1"/>
    </source>
</evidence>
<gene>
    <name evidence="1" type="ORF">BDN72DRAFT_880062</name>
</gene>
<name>A0ACD3AM96_9AGAR</name>
<dbReference type="Proteomes" id="UP000308600">
    <property type="component" value="Unassembled WGS sequence"/>
</dbReference>
<evidence type="ECO:0000313" key="2">
    <source>
        <dbReference type="Proteomes" id="UP000308600"/>
    </source>
</evidence>
<sequence>MQEGSWIDSDPGHGSNIAELAGIDARITELLEQIRQLRDRRNSLVPINRLPVELLVRIFSLAQDLENAEKDNFYNWVVVTHVSRHWRSIALQEGSLWRDIIYRQRLDTQRWSMESFHRSGSWNLSVHAVLRYSYEVDMISSILSQMHRIQSIDCSGILGLSKIQNLVQQLEQPAPLIEEVKLRNISDTQSISLFSGVAPRLSSLSLLATAIVWDSDGLMFHNLTKLELSSIPTPIRPQLDEILNLLSHTRHLESLYLSGAFSVTETSESSEFIHLPALSSIFIGASESECIPLLSSITFPASVQVDVRLSCLGHRNYNPQSFFRTLANTSSDRARRISHLDIRWGPYDTARYTCWDEDQEEQAIPRISISVYTASRCASKAQWLEATQALSFLRLRKLVIKGSEAEPFHVFSPFTTSTLLSTIITTDIFLPGFIQSIDDNARAFPGLLNLTISFSGEPYVRNYALKVSKKIGCDP</sequence>
<organism evidence="1 2">
    <name type="scientific">Pluteus cervinus</name>
    <dbReference type="NCBI Taxonomy" id="181527"/>
    <lineage>
        <taxon>Eukaryota</taxon>
        <taxon>Fungi</taxon>
        <taxon>Dikarya</taxon>
        <taxon>Basidiomycota</taxon>
        <taxon>Agaricomycotina</taxon>
        <taxon>Agaricomycetes</taxon>
        <taxon>Agaricomycetidae</taxon>
        <taxon>Agaricales</taxon>
        <taxon>Pluteineae</taxon>
        <taxon>Pluteaceae</taxon>
        <taxon>Pluteus</taxon>
    </lineage>
</organism>
<keyword evidence="2" id="KW-1185">Reference proteome</keyword>
<reference evidence="1 2" key="1">
    <citation type="journal article" date="2019" name="Nat. Ecol. Evol.">
        <title>Megaphylogeny resolves global patterns of mushroom evolution.</title>
        <authorList>
            <person name="Varga T."/>
            <person name="Krizsan K."/>
            <person name="Foldi C."/>
            <person name="Dima B."/>
            <person name="Sanchez-Garcia M."/>
            <person name="Sanchez-Ramirez S."/>
            <person name="Szollosi G.J."/>
            <person name="Szarkandi J.G."/>
            <person name="Papp V."/>
            <person name="Albert L."/>
            <person name="Andreopoulos W."/>
            <person name="Angelini C."/>
            <person name="Antonin V."/>
            <person name="Barry K.W."/>
            <person name="Bougher N.L."/>
            <person name="Buchanan P."/>
            <person name="Buyck B."/>
            <person name="Bense V."/>
            <person name="Catcheside P."/>
            <person name="Chovatia M."/>
            <person name="Cooper J."/>
            <person name="Damon W."/>
            <person name="Desjardin D."/>
            <person name="Finy P."/>
            <person name="Geml J."/>
            <person name="Haridas S."/>
            <person name="Hughes K."/>
            <person name="Justo A."/>
            <person name="Karasinski D."/>
            <person name="Kautmanova I."/>
            <person name="Kiss B."/>
            <person name="Kocsube S."/>
            <person name="Kotiranta H."/>
            <person name="LaButti K.M."/>
            <person name="Lechner B.E."/>
            <person name="Liimatainen K."/>
            <person name="Lipzen A."/>
            <person name="Lukacs Z."/>
            <person name="Mihaltcheva S."/>
            <person name="Morgado L.N."/>
            <person name="Niskanen T."/>
            <person name="Noordeloos M.E."/>
            <person name="Ohm R.A."/>
            <person name="Ortiz-Santana B."/>
            <person name="Ovrebo C."/>
            <person name="Racz N."/>
            <person name="Riley R."/>
            <person name="Savchenko A."/>
            <person name="Shiryaev A."/>
            <person name="Soop K."/>
            <person name="Spirin V."/>
            <person name="Szebenyi C."/>
            <person name="Tomsovsky M."/>
            <person name="Tulloss R.E."/>
            <person name="Uehling J."/>
            <person name="Grigoriev I.V."/>
            <person name="Vagvolgyi C."/>
            <person name="Papp T."/>
            <person name="Martin F.M."/>
            <person name="Miettinen O."/>
            <person name="Hibbett D.S."/>
            <person name="Nagy L.G."/>
        </authorList>
    </citation>
    <scope>NUCLEOTIDE SEQUENCE [LARGE SCALE GENOMIC DNA]</scope>
    <source>
        <strain evidence="1 2">NL-1719</strain>
    </source>
</reference>
<protein>
    <submittedName>
        <fullName evidence="1">Uncharacterized protein</fullName>
    </submittedName>
</protein>
<proteinExistence type="predicted"/>
<accession>A0ACD3AM96</accession>
<dbReference type="EMBL" id="ML208394">
    <property type="protein sequence ID" value="TFK66774.1"/>
    <property type="molecule type" value="Genomic_DNA"/>
</dbReference>